<keyword evidence="1" id="KW-0732">Signal</keyword>
<name>A0A1H2TL58_THIRO</name>
<dbReference type="Proteomes" id="UP000198816">
    <property type="component" value="Unassembled WGS sequence"/>
</dbReference>
<feature type="signal peptide" evidence="1">
    <location>
        <begin position="1"/>
        <end position="21"/>
    </location>
</feature>
<evidence type="ECO:0000256" key="1">
    <source>
        <dbReference type="SAM" id="SignalP"/>
    </source>
</evidence>
<evidence type="ECO:0000313" key="3">
    <source>
        <dbReference type="Proteomes" id="UP000198816"/>
    </source>
</evidence>
<dbReference type="AlphaFoldDB" id="A0A1H2TL58"/>
<evidence type="ECO:0000313" key="2">
    <source>
        <dbReference type="EMBL" id="SDW44538.1"/>
    </source>
</evidence>
<accession>A0A1H2TL58</accession>
<dbReference type="EMBL" id="FNNZ01000004">
    <property type="protein sequence ID" value="SDW44538.1"/>
    <property type="molecule type" value="Genomic_DNA"/>
</dbReference>
<feature type="chain" id="PRO_5011742248" description="MORN repeat-containing protein" evidence="1">
    <location>
        <begin position="22"/>
        <end position="170"/>
    </location>
</feature>
<dbReference type="OrthoDB" id="9130285at2"/>
<keyword evidence="3" id="KW-1185">Reference proteome</keyword>
<dbReference type="RefSeq" id="WP_139191866.1">
    <property type="nucleotide sequence ID" value="NZ_FNNZ01000004.1"/>
</dbReference>
<gene>
    <name evidence="2" type="ORF">SAMN05421783_10443</name>
</gene>
<organism evidence="2 3">
    <name type="scientific">Thiocapsa roseopersicina</name>
    <dbReference type="NCBI Taxonomy" id="1058"/>
    <lineage>
        <taxon>Bacteria</taxon>
        <taxon>Pseudomonadati</taxon>
        <taxon>Pseudomonadota</taxon>
        <taxon>Gammaproteobacteria</taxon>
        <taxon>Chromatiales</taxon>
        <taxon>Chromatiaceae</taxon>
        <taxon>Thiocapsa</taxon>
    </lineage>
</organism>
<evidence type="ECO:0008006" key="4">
    <source>
        <dbReference type="Google" id="ProtNLM"/>
    </source>
</evidence>
<proteinExistence type="predicted"/>
<protein>
    <recommendedName>
        <fullName evidence="4">MORN repeat-containing protein</fullName>
    </recommendedName>
</protein>
<reference evidence="3" key="1">
    <citation type="submission" date="2016-10" db="EMBL/GenBank/DDBJ databases">
        <authorList>
            <person name="Varghese N."/>
            <person name="Submissions S."/>
        </authorList>
    </citation>
    <scope>NUCLEOTIDE SEQUENCE [LARGE SCALE GENOMIC DNA]</scope>
    <source>
        <strain evidence="3">DSM 217</strain>
    </source>
</reference>
<sequence>MKASYMILSLCAALVATSYSADTFARRNVAGVEQEPRIQELASQTEQQAAEASTLRPIWFCSTRSMRGTYQYREEGYWEGEPYRSSGLETYDGRGNIVGMATDSDTGESYRFTGTYRVEGDCSGKVMYTGGFYYDIYVSPDGASVEFISTDLGTVLSGPSRRISTRDIVR</sequence>